<evidence type="ECO:0000256" key="1">
    <source>
        <dbReference type="ARBA" id="ARBA00004141"/>
    </source>
</evidence>
<comment type="subcellular location">
    <subcellularLocation>
        <location evidence="1">Membrane</location>
        <topology evidence="1">Multi-pass membrane protein</topology>
    </subcellularLocation>
</comment>
<gene>
    <name evidence="7" type="ORF">KUTeg_015868</name>
</gene>
<keyword evidence="4 5" id="KW-0472">Membrane</keyword>
<comment type="caution">
    <text evidence="7">The sequence shown here is derived from an EMBL/GenBank/DDBJ whole genome shotgun (WGS) entry which is preliminary data.</text>
</comment>
<feature type="transmembrane region" description="Helical" evidence="5">
    <location>
        <begin position="74"/>
        <end position="95"/>
    </location>
</feature>
<dbReference type="PANTHER" id="PTHR11132">
    <property type="entry name" value="SOLUTE CARRIER FAMILY 35"/>
    <property type="match status" value="1"/>
</dbReference>
<evidence type="ECO:0000259" key="6">
    <source>
        <dbReference type="Pfam" id="PF03151"/>
    </source>
</evidence>
<feature type="transmembrane region" description="Helical" evidence="5">
    <location>
        <begin position="12"/>
        <end position="34"/>
    </location>
</feature>
<feature type="transmembrane region" description="Helical" evidence="5">
    <location>
        <begin position="304"/>
        <end position="323"/>
    </location>
</feature>
<feature type="non-terminal residue" evidence="7">
    <location>
        <position position="400"/>
    </location>
</feature>
<evidence type="ECO:0000256" key="4">
    <source>
        <dbReference type="ARBA" id="ARBA00023136"/>
    </source>
</evidence>
<dbReference type="InterPro" id="IPR004853">
    <property type="entry name" value="Sugar_P_trans_dom"/>
</dbReference>
<name>A0ABQ9EPY5_TEGGR</name>
<evidence type="ECO:0000256" key="3">
    <source>
        <dbReference type="ARBA" id="ARBA00022989"/>
    </source>
</evidence>
<protein>
    <recommendedName>
        <fullName evidence="6">Sugar phosphate transporter domain-containing protein</fullName>
    </recommendedName>
</protein>
<evidence type="ECO:0000313" key="8">
    <source>
        <dbReference type="Proteomes" id="UP001217089"/>
    </source>
</evidence>
<keyword evidence="8" id="KW-1185">Reference proteome</keyword>
<dbReference type="Pfam" id="PF03151">
    <property type="entry name" value="TPT"/>
    <property type="match status" value="1"/>
</dbReference>
<dbReference type="InterPro" id="IPR050186">
    <property type="entry name" value="TPT_transporter"/>
</dbReference>
<accession>A0ABQ9EPY5</accession>
<feature type="transmembrane region" description="Helical" evidence="5">
    <location>
        <begin position="253"/>
        <end position="284"/>
    </location>
</feature>
<dbReference type="Proteomes" id="UP001217089">
    <property type="component" value="Unassembled WGS sequence"/>
</dbReference>
<feature type="transmembrane region" description="Helical" evidence="5">
    <location>
        <begin position="155"/>
        <end position="174"/>
    </location>
</feature>
<dbReference type="SUPFAM" id="SSF103481">
    <property type="entry name" value="Multidrug resistance efflux transporter EmrE"/>
    <property type="match status" value="2"/>
</dbReference>
<feature type="transmembrane region" description="Helical" evidence="5">
    <location>
        <begin position="213"/>
        <end position="232"/>
    </location>
</feature>
<evidence type="ECO:0000256" key="2">
    <source>
        <dbReference type="ARBA" id="ARBA00022692"/>
    </source>
</evidence>
<proteinExistence type="predicted"/>
<keyword evidence="3 5" id="KW-1133">Transmembrane helix</keyword>
<feature type="domain" description="Sugar phosphate transporter" evidence="6">
    <location>
        <begin position="11"/>
        <end position="324"/>
    </location>
</feature>
<feature type="transmembrane region" description="Helical" evidence="5">
    <location>
        <begin position="130"/>
        <end position="148"/>
    </location>
</feature>
<organism evidence="7 8">
    <name type="scientific">Tegillarca granosa</name>
    <name type="common">Malaysian cockle</name>
    <name type="synonym">Anadara granosa</name>
    <dbReference type="NCBI Taxonomy" id="220873"/>
    <lineage>
        <taxon>Eukaryota</taxon>
        <taxon>Metazoa</taxon>
        <taxon>Spiralia</taxon>
        <taxon>Lophotrochozoa</taxon>
        <taxon>Mollusca</taxon>
        <taxon>Bivalvia</taxon>
        <taxon>Autobranchia</taxon>
        <taxon>Pteriomorphia</taxon>
        <taxon>Arcoida</taxon>
        <taxon>Arcoidea</taxon>
        <taxon>Arcidae</taxon>
        <taxon>Tegillarca</taxon>
    </lineage>
</organism>
<dbReference type="InterPro" id="IPR037185">
    <property type="entry name" value="EmrE-like"/>
</dbReference>
<dbReference type="EMBL" id="JARBDR010000813">
    <property type="protein sequence ID" value="KAJ8305323.1"/>
    <property type="molecule type" value="Genomic_DNA"/>
</dbReference>
<evidence type="ECO:0000313" key="7">
    <source>
        <dbReference type="EMBL" id="KAJ8305323.1"/>
    </source>
</evidence>
<sequence length="400" mass="44959">MEPNAVFDAFKVALICILWYICSASGNIIGKLVLNEFPYPMTVTMIQLLSASVYLGPILRVMNVPHTGSVPKRYYMTMIIPLAFGKFISSVSAHISMWKVSVSYAHTVKATLPLFTVILSRILLGEKQTYPVYFSLLPIIGGVLIATLTEVSFDIVGLGSALIATVGFSVQTIFSKKLQLFKNFFSKNSFLKLLSTCTYAECLKETGLHHLRLLVLLSRLATLCFLPMWFLFDFRKILHQERMVEENKMFAPVFLLLLDGFFNMLHNIFAFTVIAMVAPLSYAVCNATKRIVIIGASLVFLRNPVTTANIIGMIIAVFGVLLYNKMKGLTHSKSEANFHQNGFVYPENHILFGNNLNFNMEQVTLMPVSEHRWTEETSGNSVMMLLPNDEYEISIKENGE</sequence>
<feature type="transmembrane region" description="Helical" evidence="5">
    <location>
        <begin position="41"/>
        <end position="62"/>
    </location>
</feature>
<keyword evidence="2 5" id="KW-0812">Transmembrane</keyword>
<reference evidence="7 8" key="1">
    <citation type="submission" date="2022-12" db="EMBL/GenBank/DDBJ databases">
        <title>Chromosome-level genome of Tegillarca granosa.</title>
        <authorList>
            <person name="Kim J."/>
        </authorList>
    </citation>
    <scope>NUCLEOTIDE SEQUENCE [LARGE SCALE GENOMIC DNA]</scope>
    <source>
        <strain evidence="7">Teg-2019</strain>
        <tissue evidence="7">Adductor muscle</tissue>
    </source>
</reference>
<evidence type="ECO:0000256" key="5">
    <source>
        <dbReference type="SAM" id="Phobius"/>
    </source>
</evidence>